<dbReference type="Gene3D" id="3.10.10.10">
    <property type="entry name" value="HIV Type 1 Reverse Transcriptase, subunit A, domain 1"/>
    <property type="match status" value="1"/>
</dbReference>
<feature type="domain" description="Reverse transcriptase" evidence="2">
    <location>
        <begin position="313"/>
        <end position="372"/>
    </location>
</feature>
<evidence type="ECO:0000256" key="1">
    <source>
        <dbReference type="ARBA" id="ARBA00023268"/>
    </source>
</evidence>
<organism evidence="5">
    <name type="scientific">Tanacetum cinerariifolium</name>
    <name type="common">Dalmatian daisy</name>
    <name type="synonym">Chrysanthemum cinerariifolium</name>
    <dbReference type="NCBI Taxonomy" id="118510"/>
    <lineage>
        <taxon>Eukaryota</taxon>
        <taxon>Viridiplantae</taxon>
        <taxon>Streptophyta</taxon>
        <taxon>Embryophyta</taxon>
        <taxon>Tracheophyta</taxon>
        <taxon>Spermatophyta</taxon>
        <taxon>Magnoliopsida</taxon>
        <taxon>eudicotyledons</taxon>
        <taxon>Gunneridae</taxon>
        <taxon>Pentapetalae</taxon>
        <taxon>asterids</taxon>
        <taxon>campanulids</taxon>
        <taxon>Asterales</taxon>
        <taxon>Asteraceae</taxon>
        <taxon>Asteroideae</taxon>
        <taxon>Anthemideae</taxon>
        <taxon>Anthemidinae</taxon>
        <taxon>Tanacetum</taxon>
    </lineage>
</organism>
<dbReference type="Pfam" id="PF00078">
    <property type="entry name" value="RVT_1"/>
    <property type="match status" value="1"/>
</dbReference>
<evidence type="ECO:0000313" key="5">
    <source>
        <dbReference type="EMBL" id="GEU82640.1"/>
    </source>
</evidence>
<dbReference type="PANTHER" id="PTHR37984:SF5">
    <property type="entry name" value="PROTEIN NYNRIN-LIKE"/>
    <property type="match status" value="1"/>
</dbReference>
<evidence type="ECO:0000259" key="2">
    <source>
        <dbReference type="Pfam" id="PF00078"/>
    </source>
</evidence>
<dbReference type="SUPFAM" id="SSF56672">
    <property type="entry name" value="DNA/RNA polymerases"/>
    <property type="match status" value="1"/>
</dbReference>
<proteinExistence type="predicted"/>
<dbReference type="Gene3D" id="3.30.70.270">
    <property type="match status" value="2"/>
</dbReference>
<keyword evidence="5" id="KW-0808">Transferase</keyword>
<gene>
    <name evidence="5" type="ORF">Tci_054618</name>
</gene>
<evidence type="ECO:0000259" key="4">
    <source>
        <dbReference type="Pfam" id="PF17919"/>
    </source>
</evidence>
<dbReference type="InterPro" id="IPR043502">
    <property type="entry name" value="DNA/RNA_pol_sf"/>
</dbReference>
<keyword evidence="5" id="KW-0695">RNA-directed DNA polymerase</keyword>
<keyword evidence="5" id="KW-0548">Nucleotidyltransferase</keyword>
<dbReference type="Pfam" id="PF17919">
    <property type="entry name" value="RT_RNaseH_2"/>
    <property type="match status" value="1"/>
</dbReference>
<evidence type="ECO:0000259" key="3">
    <source>
        <dbReference type="Pfam" id="PF03732"/>
    </source>
</evidence>
<dbReference type="InterPro" id="IPR005162">
    <property type="entry name" value="Retrotrans_gag_dom"/>
</dbReference>
<keyword evidence="1" id="KW-0511">Multifunctional enzyme</keyword>
<dbReference type="GO" id="GO:0003964">
    <property type="term" value="F:RNA-directed DNA polymerase activity"/>
    <property type="evidence" value="ECO:0007669"/>
    <property type="project" value="UniProtKB-KW"/>
</dbReference>
<feature type="domain" description="Reverse transcriptase/retrotransposon-derived protein RNase H-like" evidence="4">
    <location>
        <begin position="408"/>
        <end position="505"/>
    </location>
</feature>
<feature type="domain" description="Retrotransposon gag" evidence="3">
    <location>
        <begin position="38"/>
        <end position="128"/>
    </location>
</feature>
<dbReference type="PANTHER" id="PTHR37984">
    <property type="entry name" value="PROTEIN CBG26694"/>
    <property type="match status" value="1"/>
</dbReference>
<dbReference type="AlphaFoldDB" id="A0A6L2N951"/>
<dbReference type="InterPro" id="IPR041577">
    <property type="entry name" value="RT_RNaseH_2"/>
</dbReference>
<dbReference type="EMBL" id="BKCJ010008519">
    <property type="protein sequence ID" value="GEU82640.1"/>
    <property type="molecule type" value="Genomic_DNA"/>
</dbReference>
<sequence>MPNNLKTYDGTGDPKDRLKIFQAAAQVECWAMPTWCHMFNSTLIGAARVWFDELSSESIYGYKGLKAAFLAYFLQQKKYVKDPVEIHNIKQRDGETIEEFMKCFKIETRRMKGASECMRISGFLHGVNNPELTKRLNEHVPKTLEEMRTATTAFIRVKTVVAAKKKVHTPWKSQDQSKRMPKVIFAAESGKFKPPLPMVTLVEKRSSNKFCEFHNDKGHSTDECVHLRKKIEELPSDMTRVPRSIAENRLDIREGYSPVRQKKRGQALERAKAIQVEVQKMVKAGILPEVYYHDWLSNPVMVKKHDDKAFDRQIGRKLEIYLDDLVIKSQTKTKLLRDIEEMFRTLRKINMKLNPKKCTFGVAEGMFLGYMINPKGIKPCPDKTEAVLQLPSPRTIKERCIKKSNFRWTPEAKQAFKQLKQHLAKLPMLVVPKPKEELIMYLSASYGVISAVLMTEGDTIQTLVYFVSRALQAPELNYTAMEKLVLVLVAAKRLCRYFQAHPIMVITDQPIMQVISRPDVAGRLQKWSVMLGEHNITYRQRTSVKGQILADFLV</sequence>
<reference evidence="5" key="1">
    <citation type="journal article" date="2019" name="Sci. Rep.">
        <title>Draft genome of Tanacetum cinerariifolium, the natural source of mosquito coil.</title>
        <authorList>
            <person name="Yamashiro T."/>
            <person name="Shiraishi A."/>
            <person name="Satake H."/>
            <person name="Nakayama K."/>
        </authorList>
    </citation>
    <scope>NUCLEOTIDE SEQUENCE</scope>
</reference>
<dbReference type="InterPro" id="IPR050951">
    <property type="entry name" value="Retrovirus_Pol_polyprotein"/>
</dbReference>
<name>A0A6L2N951_TANCI</name>
<protein>
    <submittedName>
        <fullName evidence="5">Reverse transcriptase domain-containing protein</fullName>
    </submittedName>
</protein>
<accession>A0A6L2N951</accession>
<dbReference type="Pfam" id="PF03732">
    <property type="entry name" value="Retrotrans_gag"/>
    <property type="match status" value="1"/>
</dbReference>
<dbReference type="InterPro" id="IPR000477">
    <property type="entry name" value="RT_dom"/>
</dbReference>
<comment type="caution">
    <text evidence="5">The sequence shown here is derived from an EMBL/GenBank/DDBJ whole genome shotgun (WGS) entry which is preliminary data.</text>
</comment>
<dbReference type="InterPro" id="IPR043128">
    <property type="entry name" value="Rev_trsase/Diguanyl_cyclase"/>
</dbReference>